<feature type="domain" description="HVO-B0008-like N-terminal" evidence="1">
    <location>
        <begin position="13"/>
        <end position="48"/>
    </location>
</feature>
<evidence type="ECO:0000259" key="1">
    <source>
        <dbReference type="Pfam" id="PF25214"/>
    </source>
</evidence>
<gene>
    <name evidence="3" type="ORF">BDK61_4012</name>
</gene>
<feature type="domain" description="HVO-B0008-like C-terminal" evidence="2">
    <location>
        <begin position="70"/>
        <end position="120"/>
    </location>
</feature>
<evidence type="ECO:0000313" key="4">
    <source>
        <dbReference type="Proteomes" id="UP000268233"/>
    </source>
</evidence>
<dbReference type="Pfam" id="PF25214">
    <property type="entry name" value="HVO_B0008_N"/>
    <property type="match status" value="1"/>
</dbReference>
<accession>A0A495QW71</accession>
<evidence type="ECO:0000259" key="2">
    <source>
        <dbReference type="Pfam" id="PF25215"/>
    </source>
</evidence>
<proteinExistence type="predicted"/>
<keyword evidence="4" id="KW-1185">Reference proteome</keyword>
<dbReference type="InterPro" id="IPR057409">
    <property type="entry name" value="HVO_B0008-like_N"/>
</dbReference>
<name>A0A495QW71_9EURY</name>
<dbReference type="Proteomes" id="UP000268233">
    <property type="component" value="Unassembled WGS sequence"/>
</dbReference>
<dbReference type="InterPro" id="IPR057410">
    <property type="entry name" value="HVO_B0008-like_C"/>
</dbReference>
<protein>
    <submittedName>
        <fullName evidence="3">Uncharacterized protein</fullName>
    </submittedName>
</protein>
<evidence type="ECO:0000313" key="3">
    <source>
        <dbReference type="EMBL" id="RKS78350.1"/>
    </source>
</evidence>
<dbReference type="AlphaFoldDB" id="A0A495QW71"/>
<organism evidence="3 4">
    <name type="scientific">Haloarcula quadrata</name>
    <dbReference type="NCBI Taxonomy" id="182779"/>
    <lineage>
        <taxon>Archaea</taxon>
        <taxon>Methanobacteriati</taxon>
        <taxon>Methanobacteriota</taxon>
        <taxon>Stenosarchaea group</taxon>
        <taxon>Halobacteria</taxon>
        <taxon>Halobacteriales</taxon>
        <taxon>Haloarculaceae</taxon>
        <taxon>Haloarcula</taxon>
    </lineage>
</organism>
<dbReference type="RefSeq" id="WP_121304194.1">
    <property type="nucleotide sequence ID" value="NZ_RBWW01000002.1"/>
</dbReference>
<dbReference type="EMBL" id="RBWW01000002">
    <property type="protein sequence ID" value="RKS78350.1"/>
    <property type="molecule type" value="Genomic_DNA"/>
</dbReference>
<sequence>MTRQSQRADAPFVAQCVRTDARVATTTANEVVNFYRRRQQLMDTDIEWVTAEHRAVSQAPTSGGVVHVLRELDNYFRSGVPLGILAAAMSKQGQTVKDTLADVHDVRMDGSLWEPRSDRLRPV</sequence>
<reference evidence="3 4" key="1">
    <citation type="submission" date="2018-10" db="EMBL/GenBank/DDBJ databases">
        <title>Genomic Encyclopedia of Archaeal and Bacterial Type Strains, Phase II (KMG-II): from individual species to whole genera.</title>
        <authorList>
            <person name="Goeker M."/>
        </authorList>
    </citation>
    <scope>NUCLEOTIDE SEQUENCE [LARGE SCALE GENOMIC DNA]</scope>
    <source>
        <strain evidence="3 4">DSM 11927</strain>
    </source>
</reference>
<comment type="caution">
    <text evidence="3">The sequence shown here is derived from an EMBL/GenBank/DDBJ whole genome shotgun (WGS) entry which is preliminary data.</text>
</comment>
<dbReference type="Pfam" id="PF25215">
    <property type="entry name" value="HVO_B0008_C"/>
    <property type="match status" value="1"/>
</dbReference>